<dbReference type="EMBL" id="AY863213">
    <property type="protein sequence ID" value="AAW49490.1"/>
    <property type="molecule type" value="Genomic_DNA"/>
</dbReference>
<dbReference type="GO" id="GO:0005739">
    <property type="term" value="C:mitochondrion"/>
    <property type="evidence" value="ECO:0007669"/>
    <property type="project" value="UniProtKB-SubCell"/>
</dbReference>
<dbReference type="SUPFAM" id="SSF54821">
    <property type="entry name" value="Ribosomal protein S3 C-terminal domain"/>
    <property type="match status" value="1"/>
</dbReference>
<dbReference type="RefSeq" id="YP_203323.1">
    <property type="nucleotide sequence ID" value="NC_006837.1"/>
</dbReference>
<evidence type="ECO:0000256" key="2">
    <source>
        <dbReference type="ARBA" id="ARBA00010761"/>
    </source>
</evidence>
<protein>
    <recommendedName>
        <fullName evidence="6">Small ribosomal subunit protein uS3m</fullName>
    </recommendedName>
</protein>
<name>Q3T4C4_ZANCU</name>
<sequence>MGKRHSTSLKLRHIGNWNNISYNNNNINKEKIIKFILNSYFIEKAIISEPIFIYKLNEIKIIIYYWSSFNLLLDKDINKILLYINNILNIKVNINIIKLKKPYLSSKILSEYISINIKKYNIKKIAKKIIKQIKIEKKLLNPLINFNYNNIKYYYINKKLYSSISGIKLVFKGRLSKRRTAERKKILTFNKGFLNKNSLFTLIDYKSPYNFKFINGSIGIKTILNNTIHFI</sequence>
<evidence type="ECO:0000313" key="7">
    <source>
        <dbReference type="EMBL" id="AAW49490.1"/>
    </source>
</evidence>
<dbReference type="GeneID" id="3260101"/>
<dbReference type="InterPro" id="IPR036419">
    <property type="entry name" value="Ribosomal_S3_C_sf"/>
</dbReference>
<proteinExistence type="inferred from homology"/>
<dbReference type="Gene3D" id="3.30.1140.32">
    <property type="entry name" value="Ribosomal protein S3, C-terminal domain"/>
    <property type="match status" value="1"/>
</dbReference>
<evidence type="ECO:0000256" key="5">
    <source>
        <dbReference type="ARBA" id="ARBA00023274"/>
    </source>
</evidence>
<evidence type="ECO:0000256" key="6">
    <source>
        <dbReference type="ARBA" id="ARBA00035157"/>
    </source>
</evidence>
<accession>Q3T4C4</accession>
<dbReference type="GO" id="GO:0005840">
    <property type="term" value="C:ribosome"/>
    <property type="evidence" value="ECO:0007669"/>
    <property type="project" value="UniProtKB-KW"/>
</dbReference>
<reference evidence="7" key="1">
    <citation type="journal article" date="2005" name="Nucleic Acids Res.">
        <title>Comparative mitochondrial genomics in zygomycetes: bacteria-like RNase P RNAs, mobile elements, and a close source of the group I intron invasion in angiosperms.</title>
        <authorList>
            <person name="Seif E."/>
            <person name="Leigh J."/>
            <person name="Liu Y."/>
            <person name="Roewer I."/>
            <person name="Forget L."/>
            <person name="Lang B.F."/>
        </authorList>
    </citation>
    <scope>NUCLEOTIDE SEQUENCE</scope>
    <source>
        <strain evidence="7">18-3</strain>
    </source>
</reference>
<keyword evidence="3 7" id="KW-0689">Ribosomal protein</keyword>
<comment type="similarity">
    <text evidence="2">Belongs to the universal ribosomal protein uS3 family.</text>
</comment>
<gene>
    <name evidence="7" type="primary">rps3</name>
</gene>
<dbReference type="InterPro" id="IPR007980">
    <property type="entry name" value="Ribosomal_uS3m_fun"/>
</dbReference>
<keyword evidence="4 7" id="KW-0496">Mitochondrion</keyword>
<dbReference type="GO" id="GO:0003735">
    <property type="term" value="F:structural constituent of ribosome"/>
    <property type="evidence" value="ECO:0007669"/>
    <property type="project" value="InterPro"/>
</dbReference>
<evidence type="ECO:0000256" key="3">
    <source>
        <dbReference type="ARBA" id="ARBA00022980"/>
    </source>
</evidence>
<dbReference type="AlphaFoldDB" id="Q3T4C4"/>
<keyword evidence="5" id="KW-0687">Ribonucleoprotein</keyword>
<dbReference type="GO" id="GO:1990904">
    <property type="term" value="C:ribonucleoprotein complex"/>
    <property type="evidence" value="ECO:0007669"/>
    <property type="project" value="UniProtKB-KW"/>
</dbReference>
<evidence type="ECO:0000256" key="1">
    <source>
        <dbReference type="ARBA" id="ARBA00004173"/>
    </source>
</evidence>
<organism evidence="7">
    <name type="scientific">Zancudomyces culisetae</name>
    <name type="common">Gut fungus</name>
    <name type="synonym">Smittium culisetae</name>
    <dbReference type="NCBI Taxonomy" id="1213189"/>
    <lineage>
        <taxon>Eukaryota</taxon>
        <taxon>Fungi</taxon>
        <taxon>Fungi incertae sedis</taxon>
        <taxon>Zoopagomycota</taxon>
        <taxon>Kickxellomycotina</taxon>
        <taxon>Harpellomycetes</taxon>
        <taxon>Harpellales</taxon>
        <taxon>Legeriomycetaceae</taxon>
        <taxon>Zancudomyces</taxon>
    </lineage>
</organism>
<dbReference type="Pfam" id="PF05316">
    <property type="entry name" value="VAR1"/>
    <property type="match status" value="1"/>
</dbReference>
<evidence type="ECO:0000256" key="4">
    <source>
        <dbReference type="ARBA" id="ARBA00023128"/>
    </source>
</evidence>
<comment type="subcellular location">
    <subcellularLocation>
        <location evidence="1">Mitochondrion</location>
    </subcellularLocation>
</comment>
<geneLocation type="mitochondrion" evidence="7"/>
<dbReference type="GO" id="GO:0006412">
    <property type="term" value="P:translation"/>
    <property type="evidence" value="ECO:0007669"/>
    <property type="project" value="InterPro"/>
</dbReference>